<sequence>MKRVLVAYMSLIIVISFTSCQSYIIKQKGYLTKDNKRVTYKLNPPDGYLEQLLLEAHGRSYQFIYENGGLFYFSMEDFGWNYEEIAKSGKFLIGGPKRDEINSNSGKEANGYWRKEEVKGSYWIGYQNIPEQRKNEFDKVINEFVFKYDGR</sequence>
<proteinExistence type="predicted"/>
<keyword evidence="2" id="KW-1185">Reference proteome</keyword>
<organism evidence="1 2">
    <name type="scientific">Adhaeribacter pallidiroseus</name>
    <dbReference type="NCBI Taxonomy" id="2072847"/>
    <lineage>
        <taxon>Bacteria</taxon>
        <taxon>Pseudomonadati</taxon>
        <taxon>Bacteroidota</taxon>
        <taxon>Cytophagia</taxon>
        <taxon>Cytophagales</taxon>
        <taxon>Hymenobacteraceae</taxon>
        <taxon>Adhaeribacter</taxon>
    </lineage>
</organism>
<protein>
    <submittedName>
        <fullName evidence="1">Uncharacterized protein</fullName>
    </submittedName>
</protein>
<reference evidence="1 2" key="1">
    <citation type="submission" date="2018-04" db="EMBL/GenBank/DDBJ databases">
        <title>Adhaeribacter sp. HMF7616 genome sequencing and assembly.</title>
        <authorList>
            <person name="Kang H."/>
            <person name="Kang J."/>
            <person name="Cha I."/>
            <person name="Kim H."/>
            <person name="Joh K."/>
        </authorList>
    </citation>
    <scope>NUCLEOTIDE SEQUENCE [LARGE SCALE GENOMIC DNA]</scope>
    <source>
        <strain evidence="1 2">HMF7616</strain>
    </source>
</reference>
<dbReference type="PROSITE" id="PS51257">
    <property type="entry name" value="PROKAR_LIPOPROTEIN"/>
    <property type="match status" value="1"/>
</dbReference>
<dbReference type="AlphaFoldDB" id="A0A369QT77"/>
<evidence type="ECO:0000313" key="1">
    <source>
        <dbReference type="EMBL" id="RDC65368.1"/>
    </source>
</evidence>
<comment type="caution">
    <text evidence="1">The sequence shown here is derived from an EMBL/GenBank/DDBJ whole genome shotgun (WGS) entry which is preliminary data.</text>
</comment>
<accession>A0A369QT77</accession>
<gene>
    <name evidence="1" type="ORF">AHMF7616_03998</name>
</gene>
<evidence type="ECO:0000313" key="2">
    <source>
        <dbReference type="Proteomes" id="UP000253919"/>
    </source>
</evidence>
<dbReference type="Proteomes" id="UP000253919">
    <property type="component" value="Unassembled WGS sequence"/>
</dbReference>
<dbReference type="RefSeq" id="WP_115374383.1">
    <property type="nucleotide sequence ID" value="NZ_QASA01000001.1"/>
</dbReference>
<name>A0A369QT77_9BACT</name>
<dbReference type="OrthoDB" id="1454633at2"/>
<dbReference type="EMBL" id="QASA01000001">
    <property type="protein sequence ID" value="RDC65368.1"/>
    <property type="molecule type" value="Genomic_DNA"/>
</dbReference>